<keyword evidence="1" id="KW-0472">Membrane</keyword>
<keyword evidence="1" id="KW-1133">Transmembrane helix</keyword>
<evidence type="ECO:0000256" key="1">
    <source>
        <dbReference type="SAM" id="Phobius"/>
    </source>
</evidence>
<dbReference type="Proteomes" id="UP001642360">
    <property type="component" value="Unassembled WGS sequence"/>
</dbReference>
<comment type="caution">
    <text evidence="2">The sequence shown here is derived from an EMBL/GenBank/DDBJ whole genome shotgun (WGS) entry which is preliminary data.</text>
</comment>
<accession>A0ABC8SGG6</accession>
<reference evidence="2 3" key="1">
    <citation type="submission" date="2024-02" db="EMBL/GenBank/DDBJ databases">
        <authorList>
            <person name="Vignale AGUSTIN F."/>
            <person name="Sosa J E."/>
            <person name="Modenutti C."/>
        </authorList>
    </citation>
    <scope>NUCLEOTIDE SEQUENCE [LARGE SCALE GENOMIC DNA]</scope>
</reference>
<feature type="transmembrane region" description="Helical" evidence="1">
    <location>
        <begin position="126"/>
        <end position="149"/>
    </location>
</feature>
<gene>
    <name evidence="2" type="ORF">ILEXP_LOCUS24782</name>
</gene>
<feature type="transmembrane region" description="Helical" evidence="1">
    <location>
        <begin position="83"/>
        <end position="106"/>
    </location>
</feature>
<dbReference type="AlphaFoldDB" id="A0ABC8SGG6"/>
<sequence length="150" mass="17268">MISGLYVDSIFPTTIPAVAGKHVRFFNKELSPPILEKQFREACQALSIKPPMPRNAISCEVDYVKSVKDGEKILQRAIVEYRFFLLPISLVIALASVKSDSVLYFTNYSSFVPKFVNELRHSKKPVSQMLLWLLSVYVCYYVTWILHYLN</sequence>
<name>A0ABC8SGG6_9AQUA</name>
<organism evidence="2 3">
    <name type="scientific">Ilex paraguariensis</name>
    <name type="common">yerba mate</name>
    <dbReference type="NCBI Taxonomy" id="185542"/>
    <lineage>
        <taxon>Eukaryota</taxon>
        <taxon>Viridiplantae</taxon>
        <taxon>Streptophyta</taxon>
        <taxon>Embryophyta</taxon>
        <taxon>Tracheophyta</taxon>
        <taxon>Spermatophyta</taxon>
        <taxon>Magnoliopsida</taxon>
        <taxon>eudicotyledons</taxon>
        <taxon>Gunneridae</taxon>
        <taxon>Pentapetalae</taxon>
        <taxon>asterids</taxon>
        <taxon>campanulids</taxon>
        <taxon>Aquifoliales</taxon>
        <taxon>Aquifoliaceae</taxon>
        <taxon>Ilex</taxon>
    </lineage>
</organism>
<keyword evidence="1" id="KW-0812">Transmembrane</keyword>
<dbReference type="EMBL" id="CAUOFW020002835">
    <property type="protein sequence ID" value="CAK9156277.1"/>
    <property type="molecule type" value="Genomic_DNA"/>
</dbReference>
<evidence type="ECO:0000313" key="2">
    <source>
        <dbReference type="EMBL" id="CAK9156277.1"/>
    </source>
</evidence>
<keyword evidence="3" id="KW-1185">Reference proteome</keyword>
<evidence type="ECO:0000313" key="3">
    <source>
        <dbReference type="Proteomes" id="UP001642360"/>
    </source>
</evidence>
<proteinExistence type="predicted"/>
<protein>
    <submittedName>
        <fullName evidence="2">Uncharacterized protein</fullName>
    </submittedName>
</protein>